<name>A0A913XYM9_EXADI</name>
<dbReference type="RefSeq" id="XP_020911976.1">
    <property type="nucleotide sequence ID" value="XM_021056317.1"/>
</dbReference>
<sequence>MVKRLEEQRRDITKKLEITTKHANSNKRKAVHFWKLWRQQQAPQNKIRREPRQIERDNLKKCRSTDELIGEGRFGCCKKMMYRGRVVAVKHFKDCSDKAVHNEAATISELDHPGLPFIFGVCTKQQPFLLVMEYYGINGTSVTIARALKGKMLFGQPEWTDVVLQCSKAIAYLHSKGKIHCDLKADNIVLQDSDGVTRPVIIDFGKVKDITTAKTKKLSLVDQEFYRKRHKHIAPEIVRGTHPPSTASDVYAFGLIISLICHYYKFENLRRIAVQCIHGTPEKRPSMDAIITTLDNNSV</sequence>
<organism evidence="7 8">
    <name type="scientific">Exaiptasia diaphana</name>
    <name type="common">Tropical sea anemone</name>
    <name type="synonym">Aiptasia pulchella</name>
    <dbReference type="NCBI Taxonomy" id="2652724"/>
    <lineage>
        <taxon>Eukaryota</taxon>
        <taxon>Metazoa</taxon>
        <taxon>Cnidaria</taxon>
        <taxon>Anthozoa</taxon>
        <taxon>Hexacorallia</taxon>
        <taxon>Actiniaria</taxon>
        <taxon>Aiptasiidae</taxon>
        <taxon>Exaiptasia</taxon>
    </lineage>
</organism>
<dbReference type="PROSITE" id="PS00107">
    <property type="entry name" value="PROTEIN_KINASE_ATP"/>
    <property type="match status" value="1"/>
</dbReference>
<dbReference type="InterPro" id="IPR017441">
    <property type="entry name" value="Protein_kinase_ATP_BS"/>
</dbReference>
<dbReference type="CDD" id="cd00180">
    <property type="entry name" value="PKc"/>
    <property type="match status" value="1"/>
</dbReference>
<accession>A0A913XYM9</accession>
<evidence type="ECO:0000259" key="6">
    <source>
        <dbReference type="PROSITE" id="PS50011"/>
    </source>
</evidence>
<evidence type="ECO:0000256" key="2">
    <source>
        <dbReference type="ARBA" id="ARBA00022741"/>
    </source>
</evidence>
<dbReference type="GO" id="GO:0005524">
    <property type="term" value="F:ATP binding"/>
    <property type="evidence" value="ECO:0007669"/>
    <property type="project" value="UniProtKB-UniRule"/>
</dbReference>
<dbReference type="Gene3D" id="3.30.200.20">
    <property type="entry name" value="Phosphorylase Kinase, domain 1"/>
    <property type="match status" value="1"/>
</dbReference>
<dbReference type="GO" id="GO:0004674">
    <property type="term" value="F:protein serine/threonine kinase activity"/>
    <property type="evidence" value="ECO:0007669"/>
    <property type="project" value="TreeGrafter"/>
</dbReference>
<dbReference type="KEGG" id="epa:110249736"/>
<dbReference type="PANTHER" id="PTHR44329">
    <property type="entry name" value="SERINE/THREONINE-PROTEIN KINASE TNNI3K-RELATED"/>
    <property type="match status" value="1"/>
</dbReference>
<dbReference type="InterPro" id="IPR011009">
    <property type="entry name" value="Kinase-like_dom_sf"/>
</dbReference>
<dbReference type="InterPro" id="IPR000719">
    <property type="entry name" value="Prot_kinase_dom"/>
</dbReference>
<evidence type="ECO:0000256" key="3">
    <source>
        <dbReference type="ARBA" id="ARBA00022777"/>
    </source>
</evidence>
<dbReference type="Proteomes" id="UP000887567">
    <property type="component" value="Unplaced"/>
</dbReference>
<evidence type="ECO:0000256" key="4">
    <source>
        <dbReference type="ARBA" id="ARBA00022840"/>
    </source>
</evidence>
<dbReference type="PROSITE" id="PS50011">
    <property type="entry name" value="PROTEIN_KINASE_DOM"/>
    <property type="match status" value="1"/>
</dbReference>
<dbReference type="SUPFAM" id="SSF56112">
    <property type="entry name" value="Protein kinase-like (PK-like)"/>
    <property type="match status" value="1"/>
</dbReference>
<proteinExistence type="predicted"/>
<dbReference type="EnsemblMetazoa" id="XM_021056317.1">
    <property type="protein sequence ID" value="XP_020911976.1"/>
    <property type="gene ID" value="LOC110249736"/>
</dbReference>
<evidence type="ECO:0000313" key="7">
    <source>
        <dbReference type="EnsemblMetazoa" id="XP_020911976.1"/>
    </source>
</evidence>
<dbReference type="PANTHER" id="PTHR44329:SF288">
    <property type="entry name" value="MITOGEN-ACTIVATED PROTEIN KINASE KINASE KINASE 20"/>
    <property type="match status" value="1"/>
</dbReference>
<feature type="domain" description="Protein kinase" evidence="6">
    <location>
        <begin position="63"/>
        <end position="299"/>
    </location>
</feature>
<feature type="binding site" evidence="5">
    <location>
        <position position="90"/>
    </location>
    <ligand>
        <name>ATP</name>
        <dbReference type="ChEBI" id="CHEBI:30616"/>
    </ligand>
</feature>
<dbReference type="Pfam" id="PF00069">
    <property type="entry name" value="Pkinase"/>
    <property type="match status" value="1"/>
</dbReference>
<keyword evidence="3" id="KW-0418">Kinase</keyword>
<keyword evidence="4 5" id="KW-0067">ATP-binding</keyword>
<protein>
    <recommendedName>
        <fullName evidence="6">Protein kinase domain-containing protein</fullName>
    </recommendedName>
</protein>
<keyword evidence="2 5" id="KW-0547">Nucleotide-binding</keyword>
<dbReference type="AlphaFoldDB" id="A0A913XYM9"/>
<dbReference type="Gene3D" id="1.10.510.10">
    <property type="entry name" value="Transferase(Phosphotransferase) domain 1"/>
    <property type="match status" value="1"/>
</dbReference>
<dbReference type="InterPro" id="IPR051681">
    <property type="entry name" value="Ser/Thr_Kinases-Pseudokinases"/>
</dbReference>
<dbReference type="OrthoDB" id="5960454at2759"/>
<keyword evidence="1" id="KW-0808">Transferase</keyword>
<dbReference type="GeneID" id="110249736"/>
<dbReference type="OMA" id="ITTKHAN"/>
<evidence type="ECO:0000256" key="1">
    <source>
        <dbReference type="ARBA" id="ARBA00022679"/>
    </source>
</evidence>
<evidence type="ECO:0000256" key="5">
    <source>
        <dbReference type="PROSITE-ProRule" id="PRU10141"/>
    </source>
</evidence>
<reference evidence="7" key="1">
    <citation type="submission" date="2022-11" db="UniProtKB">
        <authorList>
            <consortium name="EnsemblMetazoa"/>
        </authorList>
    </citation>
    <scope>IDENTIFICATION</scope>
</reference>
<dbReference type="SMART" id="SM00220">
    <property type="entry name" value="S_TKc"/>
    <property type="match status" value="1"/>
</dbReference>
<evidence type="ECO:0000313" key="8">
    <source>
        <dbReference type="Proteomes" id="UP000887567"/>
    </source>
</evidence>
<keyword evidence="8" id="KW-1185">Reference proteome</keyword>